<dbReference type="InterPro" id="IPR004045">
    <property type="entry name" value="Glutathione_S-Trfase_N"/>
</dbReference>
<dbReference type="PROSITE" id="PS50404">
    <property type="entry name" value="GST_NTER"/>
    <property type="match status" value="1"/>
</dbReference>
<keyword evidence="4" id="KW-1185">Reference proteome</keyword>
<dbReference type="Pfam" id="PF00043">
    <property type="entry name" value="GST_C"/>
    <property type="match status" value="1"/>
</dbReference>
<evidence type="ECO:0000259" key="2">
    <source>
        <dbReference type="PROSITE" id="PS50404"/>
    </source>
</evidence>
<feature type="compositionally biased region" description="Low complexity" evidence="1">
    <location>
        <begin position="1"/>
        <end position="16"/>
    </location>
</feature>
<dbReference type="EMBL" id="JALLBG020000312">
    <property type="protein sequence ID" value="KAL3756221.1"/>
    <property type="molecule type" value="Genomic_DNA"/>
</dbReference>
<dbReference type="Gene3D" id="3.40.30.10">
    <property type="entry name" value="Glutaredoxin"/>
    <property type="match status" value="1"/>
</dbReference>
<feature type="region of interest" description="Disordered" evidence="1">
    <location>
        <begin position="1"/>
        <end position="31"/>
    </location>
</feature>
<dbReference type="InterPro" id="IPR036282">
    <property type="entry name" value="Glutathione-S-Trfase_C_sf"/>
</dbReference>
<dbReference type="InterPro" id="IPR050983">
    <property type="entry name" value="GST_Omega/HSP26"/>
</dbReference>
<feature type="domain" description="GST N-terminal" evidence="2">
    <location>
        <begin position="33"/>
        <end position="124"/>
    </location>
</feature>
<evidence type="ECO:0000313" key="4">
    <source>
        <dbReference type="Proteomes" id="UP001530293"/>
    </source>
</evidence>
<dbReference type="PANTHER" id="PTHR43968">
    <property type="match status" value="1"/>
</dbReference>
<dbReference type="CDD" id="cd00299">
    <property type="entry name" value="GST_C_family"/>
    <property type="match status" value="1"/>
</dbReference>
<sequence>MQPTRSTRSSSKLSSKLGDRRRHDDAEQKISQQKVRFITNQRCPFAQKAWIALEASSTPYEMIEVSLYGAGGKPDWFWKLNPRGTVPIVAISNRGIGGGGGEDAVFADSELILDAIGAGKIVGGGTTESILLVDGLSEDEKSRSDHWRQIISKQLLPVGKSAVLGRSVTKLRMLLKKLNSQVVGPYLVGEKLTLADCAAFPFLWRIDHEFGIGGNGNDGEEKLRQWIDKCMETEAFRRTILARGWWWWW</sequence>
<dbReference type="InterPro" id="IPR004046">
    <property type="entry name" value="GST_C"/>
</dbReference>
<feature type="compositionally biased region" description="Basic and acidic residues" evidence="1">
    <location>
        <begin position="17"/>
        <end position="28"/>
    </location>
</feature>
<reference evidence="3 4" key="1">
    <citation type="submission" date="2024-10" db="EMBL/GenBank/DDBJ databases">
        <title>Updated reference genomes for cyclostephanoid diatoms.</title>
        <authorList>
            <person name="Roberts W.R."/>
            <person name="Alverson A.J."/>
        </authorList>
    </citation>
    <scope>NUCLEOTIDE SEQUENCE [LARGE SCALE GENOMIC DNA]</scope>
    <source>
        <strain evidence="3 4">AJA232-27</strain>
    </source>
</reference>
<dbReference type="Pfam" id="PF13409">
    <property type="entry name" value="GST_N_2"/>
    <property type="match status" value="1"/>
</dbReference>
<name>A0ABD3M0F3_9STRA</name>
<dbReference type="SUPFAM" id="SSF52833">
    <property type="entry name" value="Thioredoxin-like"/>
    <property type="match status" value="1"/>
</dbReference>
<dbReference type="Proteomes" id="UP001530293">
    <property type="component" value="Unassembled WGS sequence"/>
</dbReference>
<dbReference type="InterPro" id="IPR036249">
    <property type="entry name" value="Thioredoxin-like_sf"/>
</dbReference>
<dbReference type="Gene3D" id="1.20.1050.10">
    <property type="match status" value="1"/>
</dbReference>
<dbReference type="SUPFAM" id="SSF47616">
    <property type="entry name" value="GST C-terminal domain-like"/>
    <property type="match status" value="1"/>
</dbReference>
<dbReference type="PANTHER" id="PTHR43968:SF6">
    <property type="entry name" value="GLUTATHIONE S-TRANSFERASE OMEGA"/>
    <property type="match status" value="1"/>
</dbReference>
<proteinExistence type="predicted"/>
<gene>
    <name evidence="3" type="ORF">ACHAWU_007172</name>
</gene>
<dbReference type="AlphaFoldDB" id="A0ABD3M0F3"/>
<accession>A0ABD3M0F3</accession>
<protein>
    <recommendedName>
        <fullName evidence="2">GST N-terminal domain-containing protein</fullName>
    </recommendedName>
</protein>
<comment type="caution">
    <text evidence="3">The sequence shown here is derived from an EMBL/GenBank/DDBJ whole genome shotgun (WGS) entry which is preliminary data.</text>
</comment>
<evidence type="ECO:0000313" key="3">
    <source>
        <dbReference type="EMBL" id="KAL3756221.1"/>
    </source>
</evidence>
<evidence type="ECO:0000256" key="1">
    <source>
        <dbReference type="SAM" id="MobiDB-lite"/>
    </source>
</evidence>
<organism evidence="3 4">
    <name type="scientific">Discostella pseudostelligera</name>
    <dbReference type="NCBI Taxonomy" id="259834"/>
    <lineage>
        <taxon>Eukaryota</taxon>
        <taxon>Sar</taxon>
        <taxon>Stramenopiles</taxon>
        <taxon>Ochrophyta</taxon>
        <taxon>Bacillariophyta</taxon>
        <taxon>Coscinodiscophyceae</taxon>
        <taxon>Thalassiosirophycidae</taxon>
        <taxon>Stephanodiscales</taxon>
        <taxon>Stephanodiscaceae</taxon>
        <taxon>Discostella</taxon>
    </lineage>
</organism>